<dbReference type="EMBL" id="CAJVAS010000005">
    <property type="protein sequence ID" value="CAG7613391.1"/>
    <property type="molecule type" value="Genomic_DNA"/>
</dbReference>
<proteinExistence type="predicted"/>
<comment type="caution">
    <text evidence="2">The sequence shown here is derived from an EMBL/GenBank/DDBJ whole genome shotgun (WGS) entry which is preliminary data.</text>
</comment>
<keyword evidence="3" id="KW-1185">Reference proteome</keyword>
<dbReference type="Proteomes" id="UP000693672">
    <property type="component" value="Unassembled WGS sequence"/>
</dbReference>
<evidence type="ECO:0000256" key="1">
    <source>
        <dbReference type="SAM" id="MobiDB-lite"/>
    </source>
</evidence>
<dbReference type="RefSeq" id="WP_218091405.1">
    <property type="nucleotide sequence ID" value="NZ_CAJVAS010000005.1"/>
</dbReference>
<evidence type="ECO:0000313" key="2">
    <source>
        <dbReference type="EMBL" id="CAG7613391.1"/>
    </source>
</evidence>
<feature type="compositionally biased region" description="Basic and acidic residues" evidence="1">
    <location>
        <begin position="42"/>
        <end position="57"/>
    </location>
</feature>
<gene>
    <name evidence="2" type="ORF">PAESOLCIP111_01598</name>
</gene>
<name>A0A916JXT2_9BACL</name>
<dbReference type="AlphaFoldDB" id="A0A916JXT2"/>
<protein>
    <submittedName>
        <fullName evidence="2">Uncharacterized protein</fullName>
    </submittedName>
</protein>
<feature type="region of interest" description="Disordered" evidence="1">
    <location>
        <begin position="33"/>
        <end position="57"/>
    </location>
</feature>
<organism evidence="2 3">
    <name type="scientific">Paenibacillus solanacearum</name>
    <dbReference type="NCBI Taxonomy" id="2048548"/>
    <lineage>
        <taxon>Bacteria</taxon>
        <taxon>Bacillati</taxon>
        <taxon>Bacillota</taxon>
        <taxon>Bacilli</taxon>
        <taxon>Bacillales</taxon>
        <taxon>Paenibacillaceae</taxon>
        <taxon>Paenibacillus</taxon>
    </lineage>
</organism>
<sequence length="57" mass="6581">MTISNDNQSKIQLDIQKIFAQLNIQANKYNSLDHFLSPNRNDPSRSDRSDDSSDDLR</sequence>
<reference evidence="2" key="1">
    <citation type="submission" date="2021-06" db="EMBL/GenBank/DDBJ databases">
        <authorList>
            <person name="Criscuolo A."/>
        </authorList>
    </citation>
    <scope>NUCLEOTIDE SEQUENCE</scope>
    <source>
        <strain evidence="2">CIP111600</strain>
    </source>
</reference>
<accession>A0A916JXT2</accession>
<evidence type="ECO:0000313" key="3">
    <source>
        <dbReference type="Proteomes" id="UP000693672"/>
    </source>
</evidence>